<dbReference type="InterPro" id="IPR004358">
    <property type="entry name" value="Sig_transdc_His_kin-like_C"/>
</dbReference>
<dbReference type="EMBL" id="JAUOPG010000005">
    <property type="protein sequence ID" value="MDO6453757.1"/>
    <property type="molecule type" value="Genomic_DNA"/>
</dbReference>
<dbReference type="InterPro" id="IPR036890">
    <property type="entry name" value="HATPase_C_sf"/>
</dbReference>
<feature type="transmembrane region" description="Helical" evidence="8">
    <location>
        <begin position="301"/>
        <end position="321"/>
    </location>
</feature>
<dbReference type="PANTHER" id="PTHR43065">
    <property type="entry name" value="SENSOR HISTIDINE KINASE"/>
    <property type="match status" value="1"/>
</dbReference>
<comment type="catalytic activity">
    <reaction evidence="1">
        <text>ATP + protein L-histidine = ADP + protein N-phospho-L-histidine.</text>
        <dbReference type="EC" id="2.7.13.3"/>
    </reaction>
</comment>
<dbReference type="PROSITE" id="PS50109">
    <property type="entry name" value="HIS_KIN"/>
    <property type="match status" value="1"/>
</dbReference>
<keyword evidence="7 8" id="KW-1133">Transmembrane helix</keyword>
<dbReference type="CDD" id="cd00082">
    <property type="entry name" value="HisKA"/>
    <property type="match status" value="1"/>
</dbReference>
<dbReference type="InterPro" id="IPR003661">
    <property type="entry name" value="HisK_dim/P_dom"/>
</dbReference>
<dbReference type="Proteomes" id="UP001169862">
    <property type="component" value="Unassembled WGS sequence"/>
</dbReference>
<evidence type="ECO:0000256" key="6">
    <source>
        <dbReference type="ARBA" id="ARBA00022692"/>
    </source>
</evidence>
<dbReference type="EC" id="2.7.13.3" evidence="3"/>
<feature type="domain" description="Histidine kinase" evidence="9">
    <location>
        <begin position="377"/>
        <end position="609"/>
    </location>
</feature>
<name>A0AAW7XL24_9GAMM</name>
<evidence type="ECO:0000313" key="10">
    <source>
        <dbReference type="EMBL" id="MDO6453757.1"/>
    </source>
</evidence>
<evidence type="ECO:0000256" key="1">
    <source>
        <dbReference type="ARBA" id="ARBA00000085"/>
    </source>
</evidence>
<keyword evidence="5" id="KW-0597">Phosphoprotein</keyword>
<organism evidence="10 11">
    <name type="scientific">Neptunomonas phycophila</name>
    <dbReference type="NCBI Taxonomy" id="1572645"/>
    <lineage>
        <taxon>Bacteria</taxon>
        <taxon>Pseudomonadati</taxon>
        <taxon>Pseudomonadota</taxon>
        <taxon>Gammaproteobacteria</taxon>
        <taxon>Oceanospirillales</taxon>
        <taxon>Oceanospirillaceae</taxon>
        <taxon>Neptunomonas</taxon>
    </lineage>
</organism>
<dbReference type="GO" id="GO:0005524">
    <property type="term" value="F:ATP binding"/>
    <property type="evidence" value="ECO:0007669"/>
    <property type="project" value="UniProtKB-KW"/>
</dbReference>
<dbReference type="SUPFAM" id="SSF103190">
    <property type="entry name" value="Sensory domain-like"/>
    <property type="match status" value="1"/>
</dbReference>
<keyword evidence="6 8" id="KW-0812">Transmembrane</keyword>
<reference evidence="10" key="1">
    <citation type="submission" date="2023-07" db="EMBL/GenBank/DDBJ databases">
        <title>Genome content predicts the carbon catabolic preferences of heterotrophic bacteria.</title>
        <authorList>
            <person name="Gralka M."/>
        </authorList>
    </citation>
    <scope>NUCLEOTIDE SEQUENCE</scope>
    <source>
        <strain evidence="10">I2M16</strain>
    </source>
</reference>
<evidence type="ECO:0000259" key="9">
    <source>
        <dbReference type="PROSITE" id="PS50109"/>
    </source>
</evidence>
<evidence type="ECO:0000256" key="8">
    <source>
        <dbReference type="SAM" id="Phobius"/>
    </source>
</evidence>
<keyword evidence="8" id="KW-0472">Membrane</keyword>
<comment type="subcellular location">
    <subcellularLocation>
        <location evidence="2">Cell membrane</location>
        <topology evidence="2">Multi-pass membrane protein</topology>
    </subcellularLocation>
</comment>
<protein>
    <recommendedName>
        <fullName evidence="3">histidine kinase</fullName>
        <ecNumber evidence="3">2.7.13.3</ecNumber>
    </recommendedName>
</protein>
<evidence type="ECO:0000256" key="5">
    <source>
        <dbReference type="ARBA" id="ARBA00022553"/>
    </source>
</evidence>
<feature type="transmembrane region" description="Helical" evidence="8">
    <location>
        <begin position="7"/>
        <end position="30"/>
    </location>
</feature>
<sequence>MQEPKRFSASLILMAILLLVVSIAGSFIIYQSRIQARIQQIEGQLTQQVYNTTKALTYEFGNIENITLLLKRRMLTQNALLNTVPINKKQVLKEFAYFQSISPFITEITWLASDGQVQIHLNATSTQENNPPSDRYGDAFMSAARRAPATIAPVILSNEKKHFYILSTVTSTESEGLHSGLFIIRFSLTPPTQNLLSAQNERFDTFLITGAGERKLVPPPEVNSEDKDTFHFSKKYPQAWSKLTHGPAEGSFVINNQLWHYLKRTVTPGEHQETFNREILAIAVASKPELLSNMKHSQQIMIGQFAFGVLGIGLFIIYRLYKNNQSFQMLHRNLQKEKSKLESTFQALQAAHEQQNLLIEELAESQKLSSLGMMVAGVAHELNTPTGGALISVSTLQRQLHELQEAINSGLKRSDLDQYVNNAESGLQLTEHNLKQASKLIKSFKRLAVDRNSEDITEFTLDEPIQDLLTSLHSLIKNANIELITDYPAQLKLYSHPGILSQVIQNFIENAINHAFSNQTISRKTIRLCAKTEANQLIVSISDNGQGIAPHVLPTIFDPFVTTRRGEGHTGLGLHQVHQWVQKILQGSIKVKSTTNEGTEFITAIPIRLTTDKN</sequence>
<keyword evidence="10" id="KW-0067">ATP-binding</keyword>
<dbReference type="GO" id="GO:0000155">
    <property type="term" value="F:phosphorelay sensor kinase activity"/>
    <property type="evidence" value="ECO:0007669"/>
    <property type="project" value="InterPro"/>
</dbReference>
<evidence type="ECO:0000256" key="2">
    <source>
        <dbReference type="ARBA" id="ARBA00004651"/>
    </source>
</evidence>
<dbReference type="RefSeq" id="WP_303550076.1">
    <property type="nucleotide sequence ID" value="NZ_JAUOPG010000005.1"/>
</dbReference>
<evidence type="ECO:0000256" key="4">
    <source>
        <dbReference type="ARBA" id="ARBA00022475"/>
    </source>
</evidence>
<comment type="caution">
    <text evidence="10">The sequence shown here is derived from an EMBL/GenBank/DDBJ whole genome shotgun (WGS) entry which is preliminary data.</text>
</comment>
<proteinExistence type="predicted"/>
<dbReference type="SUPFAM" id="SSF55874">
    <property type="entry name" value="ATPase domain of HSP90 chaperone/DNA topoisomerase II/histidine kinase"/>
    <property type="match status" value="1"/>
</dbReference>
<dbReference type="GO" id="GO:0005886">
    <property type="term" value="C:plasma membrane"/>
    <property type="evidence" value="ECO:0007669"/>
    <property type="project" value="UniProtKB-SubCell"/>
</dbReference>
<dbReference type="Gene3D" id="3.30.565.10">
    <property type="entry name" value="Histidine kinase-like ATPase, C-terminal domain"/>
    <property type="match status" value="1"/>
</dbReference>
<dbReference type="SMART" id="SM00387">
    <property type="entry name" value="HATPase_c"/>
    <property type="match status" value="1"/>
</dbReference>
<dbReference type="Gene3D" id="1.10.287.130">
    <property type="match status" value="1"/>
</dbReference>
<keyword evidence="4" id="KW-1003">Cell membrane</keyword>
<dbReference type="InterPro" id="IPR005467">
    <property type="entry name" value="His_kinase_dom"/>
</dbReference>
<dbReference type="InterPro" id="IPR003594">
    <property type="entry name" value="HATPase_dom"/>
</dbReference>
<keyword evidence="10" id="KW-0547">Nucleotide-binding</keyword>
<gene>
    <name evidence="10" type="ORF">Q4490_09270</name>
</gene>
<dbReference type="InterPro" id="IPR029151">
    <property type="entry name" value="Sensor-like_sf"/>
</dbReference>
<dbReference type="AlphaFoldDB" id="A0AAW7XL24"/>
<evidence type="ECO:0000256" key="7">
    <source>
        <dbReference type="ARBA" id="ARBA00022989"/>
    </source>
</evidence>
<evidence type="ECO:0000313" key="11">
    <source>
        <dbReference type="Proteomes" id="UP001169862"/>
    </source>
</evidence>
<dbReference type="PRINTS" id="PR00344">
    <property type="entry name" value="BCTRLSENSOR"/>
</dbReference>
<dbReference type="Pfam" id="PF02518">
    <property type="entry name" value="HATPase_c"/>
    <property type="match status" value="1"/>
</dbReference>
<evidence type="ECO:0000256" key="3">
    <source>
        <dbReference type="ARBA" id="ARBA00012438"/>
    </source>
</evidence>
<accession>A0AAW7XL24</accession>